<sequence>MDIQDRIRKKLQPVLVQMVGFFLESFGDTILCHRIN</sequence>
<evidence type="ECO:0000313" key="1">
    <source>
        <dbReference type="EMBL" id="JAD45637.1"/>
    </source>
</evidence>
<organism evidence="1">
    <name type="scientific">Arundo donax</name>
    <name type="common">Giant reed</name>
    <name type="synonym">Donax arundinaceus</name>
    <dbReference type="NCBI Taxonomy" id="35708"/>
    <lineage>
        <taxon>Eukaryota</taxon>
        <taxon>Viridiplantae</taxon>
        <taxon>Streptophyta</taxon>
        <taxon>Embryophyta</taxon>
        <taxon>Tracheophyta</taxon>
        <taxon>Spermatophyta</taxon>
        <taxon>Magnoliopsida</taxon>
        <taxon>Liliopsida</taxon>
        <taxon>Poales</taxon>
        <taxon>Poaceae</taxon>
        <taxon>PACMAD clade</taxon>
        <taxon>Arundinoideae</taxon>
        <taxon>Arundineae</taxon>
        <taxon>Arundo</taxon>
    </lineage>
</organism>
<accession>A0A0A9AEZ2</accession>
<proteinExistence type="predicted"/>
<reference evidence="1" key="1">
    <citation type="submission" date="2014-09" db="EMBL/GenBank/DDBJ databases">
        <authorList>
            <person name="Magalhaes I.L.F."/>
            <person name="Oliveira U."/>
            <person name="Santos F.R."/>
            <person name="Vidigal T.H.D.A."/>
            <person name="Brescovit A.D."/>
            <person name="Santos A.J."/>
        </authorList>
    </citation>
    <scope>NUCLEOTIDE SEQUENCE</scope>
    <source>
        <tissue evidence="1">Shoot tissue taken approximately 20 cm above the soil surface</tissue>
    </source>
</reference>
<reference evidence="1" key="2">
    <citation type="journal article" date="2015" name="Data Brief">
        <title>Shoot transcriptome of the giant reed, Arundo donax.</title>
        <authorList>
            <person name="Barrero R.A."/>
            <person name="Guerrero F.D."/>
            <person name="Moolhuijzen P."/>
            <person name="Goolsby J.A."/>
            <person name="Tidwell J."/>
            <person name="Bellgard S.E."/>
            <person name="Bellgard M.I."/>
        </authorList>
    </citation>
    <scope>NUCLEOTIDE SEQUENCE</scope>
    <source>
        <tissue evidence="1">Shoot tissue taken approximately 20 cm above the soil surface</tissue>
    </source>
</reference>
<dbReference type="EMBL" id="GBRH01252258">
    <property type="protein sequence ID" value="JAD45637.1"/>
    <property type="molecule type" value="Transcribed_RNA"/>
</dbReference>
<protein>
    <submittedName>
        <fullName evidence="1">Uncharacterized protein</fullName>
    </submittedName>
</protein>
<name>A0A0A9AEZ2_ARUDO</name>
<dbReference type="AlphaFoldDB" id="A0A0A9AEZ2"/>